<gene>
    <name evidence="7" type="ORF">K458DRAFT_305595</name>
</gene>
<sequence>METFPRIVQLAKIINESVGRIQEVLSTQGVPSPSFDEDAPPSLPREASDAQDAVLDATAELHDLLLEPMNLVYTHGGHNNSVCLQAIARYEIAQMVPSGGKISYAEISAKTGQSEETIRRLLRHAIAMRIFCETEPGIVAHTKASKFLADPIVNDWLRAGTEEMWPAATKGFSLANNTSQSVYDIIGQSPERAGRFSNAMKVFAASPGYDASWITDHYDWKALGHARVIDVGGARGHIAIVLARHFGNLNIVVQDMDEVVRDAESGLPEDLKGRVQFMPHDLFKPQTVQTDVIFFRWILHNWSDKYCVRILRAQIPVLKSGARIIIQDTCMPEPGAIAHWREKDLRREDLNMAAVFNSKERTKVTEPRGSALAIIEVIWNDVV</sequence>
<dbReference type="PANTHER" id="PTHR43712:SF12">
    <property type="entry name" value="STERIGMATOCYSTIN 8-O-METHYLTRANSFERASE"/>
    <property type="match status" value="1"/>
</dbReference>
<evidence type="ECO:0000256" key="2">
    <source>
        <dbReference type="ARBA" id="ARBA00022679"/>
    </source>
</evidence>
<evidence type="ECO:0000256" key="4">
    <source>
        <dbReference type="SAM" id="MobiDB-lite"/>
    </source>
</evidence>
<organism evidence="7 8">
    <name type="scientific">Lentithecium fluviatile CBS 122367</name>
    <dbReference type="NCBI Taxonomy" id="1168545"/>
    <lineage>
        <taxon>Eukaryota</taxon>
        <taxon>Fungi</taxon>
        <taxon>Dikarya</taxon>
        <taxon>Ascomycota</taxon>
        <taxon>Pezizomycotina</taxon>
        <taxon>Dothideomycetes</taxon>
        <taxon>Pleosporomycetidae</taxon>
        <taxon>Pleosporales</taxon>
        <taxon>Massarineae</taxon>
        <taxon>Lentitheciaceae</taxon>
        <taxon>Lentithecium</taxon>
    </lineage>
</organism>
<name>A0A6G1IY61_9PLEO</name>
<evidence type="ECO:0000259" key="5">
    <source>
        <dbReference type="Pfam" id="PF00891"/>
    </source>
</evidence>
<dbReference type="EMBL" id="MU005585">
    <property type="protein sequence ID" value="KAF2683184.1"/>
    <property type="molecule type" value="Genomic_DNA"/>
</dbReference>
<dbReference type="CDD" id="cd02440">
    <property type="entry name" value="AdoMet_MTases"/>
    <property type="match status" value="1"/>
</dbReference>
<evidence type="ECO:0000256" key="1">
    <source>
        <dbReference type="ARBA" id="ARBA00022603"/>
    </source>
</evidence>
<dbReference type="InterPro" id="IPR036390">
    <property type="entry name" value="WH_DNA-bd_sf"/>
</dbReference>
<dbReference type="PROSITE" id="PS51683">
    <property type="entry name" value="SAM_OMT_II"/>
    <property type="match status" value="1"/>
</dbReference>
<dbReference type="InterPro" id="IPR016461">
    <property type="entry name" value="COMT-like"/>
</dbReference>
<dbReference type="SUPFAM" id="SSF53335">
    <property type="entry name" value="S-adenosyl-L-methionine-dependent methyltransferases"/>
    <property type="match status" value="1"/>
</dbReference>
<keyword evidence="8" id="KW-1185">Reference proteome</keyword>
<dbReference type="GO" id="GO:0008171">
    <property type="term" value="F:O-methyltransferase activity"/>
    <property type="evidence" value="ECO:0007669"/>
    <property type="project" value="InterPro"/>
</dbReference>
<dbReference type="Pfam" id="PF00891">
    <property type="entry name" value="Methyltransf_2"/>
    <property type="match status" value="1"/>
</dbReference>
<feature type="region of interest" description="Disordered" evidence="4">
    <location>
        <begin position="28"/>
        <end position="47"/>
    </location>
</feature>
<dbReference type="OrthoDB" id="1606438at2759"/>
<protein>
    <submittedName>
        <fullName evidence="7">S-adenosyl-L-methionine-dependent methyltransferase</fullName>
    </submittedName>
</protein>
<accession>A0A6G1IY61</accession>
<dbReference type="Proteomes" id="UP000799291">
    <property type="component" value="Unassembled WGS sequence"/>
</dbReference>
<dbReference type="Pfam" id="PF08100">
    <property type="entry name" value="Dimerisation"/>
    <property type="match status" value="1"/>
</dbReference>
<keyword evidence="1 7" id="KW-0489">Methyltransferase</keyword>
<feature type="domain" description="O-methyltransferase C-terminal" evidence="5">
    <location>
        <begin position="155"/>
        <end position="363"/>
    </location>
</feature>
<dbReference type="Gene3D" id="1.10.10.10">
    <property type="entry name" value="Winged helix-like DNA-binding domain superfamily/Winged helix DNA-binding domain"/>
    <property type="match status" value="1"/>
</dbReference>
<reference evidence="7" key="1">
    <citation type="journal article" date="2020" name="Stud. Mycol.">
        <title>101 Dothideomycetes genomes: a test case for predicting lifestyles and emergence of pathogens.</title>
        <authorList>
            <person name="Haridas S."/>
            <person name="Albert R."/>
            <person name="Binder M."/>
            <person name="Bloem J."/>
            <person name="Labutti K."/>
            <person name="Salamov A."/>
            <person name="Andreopoulos B."/>
            <person name="Baker S."/>
            <person name="Barry K."/>
            <person name="Bills G."/>
            <person name="Bluhm B."/>
            <person name="Cannon C."/>
            <person name="Castanera R."/>
            <person name="Culley D."/>
            <person name="Daum C."/>
            <person name="Ezra D."/>
            <person name="Gonzalez J."/>
            <person name="Henrissat B."/>
            <person name="Kuo A."/>
            <person name="Liang C."/>
            <person name="Lipzen A."/>
            <person name="Lutzoni F."/>
            <person name="Magnuson J."/>
            <person name="Mondo S."/>
            <person name="Nolan M."/>
            <person name="Ohm R."/>
            <person name="Pangilinan J."/>
            <person name="Park H.-J."/>
            <person name="Ramirez L."/>
            <person name="Alfaro M."/>
            <person name="Sun H."/>
            <person name="Tritt A."/>
            <person name="Yoshinaga Y."/>
            <person name="Zwiers L.-H."/>
            <person name="Turgeon B."/>
            <person name="Goodwin S."/>
            <person name="Spatafora J."/>
            <person name="Crous P."/>
            <person name="Grigoriev I."/>
        </authorList>
    </citation>
    <scope>NUCLEOTIDE SEQUENCE</scope>
    <source>
        <strain evidence="7">CBS 122367</strain>
    </source>
</reference>
<dbReference type="PANTHER" id="PTHR43712">
    <property type="entry name" value="PUTATIVE (AFU_ORTHOLOGUE AFUA_4G14580)-RELATED"/>
    <property type="match status" value="1"/>
</dbReference>
<dbReference type="InterPro" id="IPR001077">
    <property type="entry name" value="COMT_C"/>
</dbReference>
<dbReference type="SUPFAM" id="SSF46785">
    <property type="entry name" value="Winged helix' DNA-binding domain"/>
    <property type="match status" value="1"/>
</dbReference>
<keyword evidence="2 7" id="KW-0808">Transferase</keyword>
<evidence type="ECO:0000313" key="8">
    <source>
        <dbReference type="Proteomes" id="UP000799291"/>
    </source>
</evidence>
<dbReference type="InterPro" id="IPR036388">
    <property type="entry name" value="WH-like_DNA-bd_sf"/>
</dbReference>
<evidence type="ECO:0000313" key="7">
    <source>
        <dbReference type="EMBL" id="KAF2683184.1"/>
    </source>
</evidence>
<proteinExistence type="predicted"/>
<evidence type="ECO:0000259" key="6">
    <source>
        <dbReference type="Pfam" id="PF08100"/>
    </source>
</evidence>
<dbReference type="AlphaFoldDB" id="A0A6G1IY61"/>
<dbReference type="InterPro" id="IPR029063">
    <property type="entry name" value="SAM-dependent_MTases_sf"/>
</dbReference>
<dbReference type="Gene3D" id="3.40.50.150">
    <property type="entry name" value="Vaccinia Virus protein VP39"/>
    <property type="match status" value="1"/>
</dbReference>
<feature type="domain" description="O-methyltransferase dimerisation" evidence="6">
    <location>
        <begin position="77"/>
        <end position="149"/>
    </location>
</feature>
<dbReference type="GO" id="GO:0032259">
    <property type="term" value="P:methylation"/>
    <property type="evidence" value="ECO:0007669"/>
    <property type="project" value="UniProtKB-KW"/>
</dbReference>
<dbReference type="InterPro" id="IPR012967">
    <property type="entry name" value="COMT_dimerisation"/>
</dbReference>
<keyword evidence="3" id="KW-0949">S-adenosyl-L-methionine</keyword>
<evidence type="ECO:0000256" key="3">
    <source>
        <dbReference type="ARBA" id="ARBA00022691"/>
    </source>
</evidence>